<dbReference type="Proteomes" id="UP000007073">
    <property type="component" value="Chromosome"/>
</dbReference>
<sequence>MVDREVAERLIGLLEGYVNDLRSVQSMSFAEYSADLRTKRFVERTLQIAIEACLDLGYHIIADEGLREPEDNRDVFKVLAEGGIINAKLLEALQPMASFRNLIVHDYGKIDDEIVFGILQRRLGDFTEYSRMIVRHMRC</sequence>
<dbReference type="STRING" id="269799.Gmet_3258"/>
<comment type="similarity">
    <text evidence="4">Belongs to the HepT RNase toxin family.</text>
</comment>
<dbReference type="GO" id="GO:0110001">
    <property type="term" value="C:toxin-antitoxin complex"/>
    <property type="evidence" value="ECO:0007669"/>
    <property type="project" value="InterPro"/>
</dbReference>
<dbReference type="RefSeq" id="WP_004512696.1">
    <property type="nucleotide sequence ID" value="NC_007517.1"/>
</dbReference>
<organism evidence="5 6">
    <name type="scientific">Geobacter metallireducens (strain ATCC 53774 / DSM 7210 / GS-15)</name>
    <dbReference type="NCBI Taxonomy" id="269799"/>
    <lineage>
        <taxon>Bacteria</taxon>
        <taxon>Pseudomonadati</taxon>
        <taxon>Thermodesulfobacteriota</taxon>
        <taxon>Desulfuromonadia</taxon>
        <taxon>Geobacterales</taxon>
        <taxon>Geobacteraceae</taxon>
        <taxon>Geobacter</taxon>
    </lineage>
</organism>
<keyword evidence="3" id="KW-0378">Hydrolase</keyword>
<reference evidence="5 6" key="1">
    <citation type="submission" date="2005-10" db="EMBL/GenBank/DDBJ databases">
        <title>Complete sequence of Geobacter metallireducens GS-15.</title>
        <authorList>
            <consortium name="US DOE Joint Genome Institute"/>
            <person name="Copeland A."/>
            <person name="Lucas S."/>
            <person name="Lapidus A."/>
            <person name="Barry K."/>
            <person name="Detter J.C."/>
            <person name="Glavina T."/>
            <person name="Hammon N."/>
            <person name="Israni S."/>
            <person name="Pitluck S."/>
            <person name="Di Bartolo G."/>
            <person name="Chain P."/>
            <person name="Schmutz J."/>
            <person name="Larimer F."/>
            <person name="Land M."/>
            <person name="Kyrpides N."/>
            <person name="Ivanova N."/>
            <person name="Richardson P."/>
        </authorList>
    </citation>
    <scope>NUCLEOTIDE SEQUENCE [LARGE SCALE GENOMIC DNA]</scope>
    <source>
        <strain evidence="6">ATCC 53774 / DSM 7210 / GS-15</strain>
    </source>
</reference>
<keyword evidence="2" id="KW-0540">Nuclease</keyword>
<evidence type="ECO:0000313" key="5">
    <source>
        <dbReference type="EMBL" id="ABB33471.1"/>
    </source>
</evidence>
<keyword evidence="1" id="KW-1277">Toxin-antitoxin system</keyword>
<evidence type="ECO:0000313" key="6">
    <source>
        <dbReference type="Proteomes" id="UP000007073"/>
    </source>
</evidence>
<evidence type="ECO:0000256" key="3">
    <source>
        <dbReference type="ARBA" id="ARBA00022801"/>
    </source>
</evidence>
<dbReference type="PANTHER" id="PTHR33397:SF5">
    <property type="entry name" value="RNASE YUTE-RELATED"/>
    <property type="match status" value="1"/>
</dbReference>
<dbReference type="InterPro" id="IPR052379">
    <property type="entry name" value="Type_VII_TA_RNase"/>
</dbReference>
<dbReference type="GO" id="GO:0004540">
    <property type="term" value="F:RNA nuclease activity"/>
    <property type="evidence" value="ECO:0007669"/>
    <property type="project" value="InterPro"/>
</dbReference>
<name>Q39QK3_GEOMG</name>
<reference evidence="5 6" key="2">
    <citation type="journal article" date="2009" name="BMC Microbiol.">
        <title>The genome sequence of Geobacter metallireducens: features of metabolism, physiology and regulation common and dissimilar to Geobacter sulfurreducens.</title>
        <authorList>
            <person name="Aklujkar M."/>
            <person name="Krushkal J."/>
            <person name="DiBartolo G."/>
            <person name="Lapidus A."/>
            <person name="Land M.L."/>
            <person name="Lovley D.R."/>
        </authorList>
    </citation>
    <scope>NUCLEOTIDE SEQUENCE [LARGE SCALE GENOMIC DNA]</scope>
    <source>
        <strain evidence="6">ATCC 53774 / DSM 7210 / GS-15</strain>
    </source>
</reference>
<dbReference type="GO" id="GO:0016787">
    <property type="term" value="F:hydrolase activity"/>
    <property type="evidence" value="ECO:0007669"/>
    <property type="project" value="UniProtKB-KW"/>
</dbReference>
<proteinExistence type="inferred from homology"/>
<dbReference type="HOGENOM" id="CLU_142825_1_0_7"/>
<keyword evidence="6" id="KW-1185">Reference proteome</keyword>
<evidence type="ECO:0000256" key="2">
    <source>
        <dbReference type="ARBA" id="ARBA00022722"/>
    </source>
</evidence>
<accession>Q39QK3</accession>
<protein>
    <recommendedName>
        <fullName evidence="7">DUF86 domain-containing protein</fullName>
    </recommendedName>
</protein>
<dbReference type="eggNOG" id="COG2445">
    <property type="taxonomic scope" value="Bacteria"/>
</dbReference>
<dbReference type="Gene3D" id="1.20.120.580">
    <property type="entry name" value="bsu32300-like"/>
    <property type="match status" value="1"/>
</dbReference>
<evidence type="ECO:0000256" key="4">
    <source>
        <dbReference type="ARBA" id="ARBA00024207"/>
    </source>
</evidence>
<evidence type="ECO:0008006" key="7">
    <source>
        <dbReference type="Google" id="ProtNLM"/>
    </source>
</evidence>
<evidence type="ECO:0000256" key="1">
    <source>
        <dbReference type="ARBA" id="ARBA00022649"/>
    </source>
</evidence>
<dbReference type="PANTHER" id="PTHR33397">
    <property type="entry name" value="UPF0331 PROTEIN YUTE"/>
    <property type="match status" value="1"/>
</dbReference>
<gene>
    <name evidence="5" type="ordered locus">Gmet_3258</name>
</gene>
<dbReference type="InterPro" id="IPR037038">
    <property type="entry name" value="HepT-like_sf"/>
</dbReference>
<dbReference type="AlphaFoldDB" id="Q39QK3"/>
<dbReference type="Pfam" id="PF01934">
    <property type="entry name" value="HepT-like"/>
    <property type="match status" value="1"/>
</dbReference>
<dbReference type="KEGG" id="gme:Gmet_3258"/>
<dbReference type="NCBIfam" id="NF047751">
    <property type="entry name" value="HepT_toxin"/>
    <property type="match status" value="1"/>
</dbReference>
<dbReference type="InterPro" id="IPR008201">
    <property type="entry name" value="HepT-like"/>
</dbReference>
<dbReference type="EMBL" id="CP000148">
    <property type="protein sequence ID" value="ABB33471.1"/>
    <property type="molecule type" value="Genomic_DNA"/>
</dbReference>